<sequence length="354" mass="40066">MGVIVLIIPENKLIQILRQKNETVRHLKNDKLTVVKPDFRGNKTINGQFANGSELFTPKLSKVLRWKTSRNPQREEKKADNYVPPVAYGTDFITSGEDMVVWLGHATFLIKVGGLTMITDPVFYDLPMIKRRIGLPCAPEQLKGIDLVLLSHGHRDHLDERSIKTLYRQNPDMKALAPLNAGNLLRGAEPELPYQEAGWYQKFDLTPQGIEIYFLPASHWHRRGMFDMNKVLWGSFLIKTPTMQLYFAGDTGYNGHFEEIEALFGPMDVCLMPVGAYRPSFLMQKSHLNPHEAVRAYNVLRGGTFIPMHYGTFDLSDEPAGEPVRLLEQIAASGMMQGLRIPAIGEPVLLRELV</sequence>
<accession>A0A2U1B302</accession>
<protein>
    <submittedName>
        <fullName evidence="2">L-ascorbate metabolism protein UlaG (Beta-lactamase superfamily)</fullName>
    </submittedName>
</protein>
<proteinExistence type="predicted"/>
<name>A0A2U1B302_9BACT</name>
<comment type="caution">
    <text evidence="2">The sequence shown here is derived from an EMBL/GenBank/DDBJ whole genome shotgun (WGS) entry which is preliminary data.</text>
</comment>
<dbReference type="InterPro" id="IPR036866">
    <property type="entry name" value="RibonucZ/Hydroxyglut_hydro"/>
</dbReference>
<gene>
    <name evidence="2" type="ORF">C8E01_102243</name>
</gene>
<reference evidence="2 3" key="1">
    <citation type="submission" date="2018-04" db="EMBL/GenBank/DDBJ databases">
        <title>Genomic Encyclopedia of Type Strains, Phase IV (KMG-IV): sequencing the most valuable type-strain genomes for metagenomic binning, comparative biology and taxonomic classification.</title>
        <authorList>
            <person name="Goeker M."/>
        </authorList>
    </citation>
    <scope>NUCLEOTIDE SEQUENCE [LARGE SCALE GENOMIC DNA]</scope>
    <source>
        <strain evidence="2 3">DSM 100231</strain>
    </source>
</reference>
<dbReference type="AlphaFoldDB" id="A0A2U1B302"/>
<dbReference type="SUPFAM" id="SSF56281">
    <property type="entry name" value="Metallo-hydrolase/oxidoreductase"/>
    <property type="match status" value="1"/>
</dbReference>
<keyword evidence="3" id="KW-1185">Reference proteome</keyword>
<feature type="domain" description="Metallo-beta-lactamase" evidence="1">
    <location>
        <begin position="119"/>
        <end position="310"/>
    </location>
</feature>
<dbReference type="Gene3D" id="3.60.15.10">
    <property type="entry name" value="Ribonuclease Z/Hydroxyacylglutathione hydrolase-like"/>
    <property type="match status" value="1"/>
</dbReference>
<evidence type="ECO:0000313" key="2">
    <source>
        <dbReference type="EMBL" id="PVY43066.1"/>
    </source>
</evidence>
<dbReference type="Proteomes" id="UP000245466">
    <property type="component" value="Unassembled WGS sequence"/>
</dbReference>
<dbReference type="PANTHER" id="PTHR15032:SF4">
    <property type="entry name" value="N-ACYL-PHOSPHATIDYLETHANOLAMINE-HYDROLYZING PHOSPHOLIPASE D"/>
    <property type="match status" value="1"/>
</dbReference>
<dbReference type="Pfam" id="PF12706">
    <property type="entry name" value="Lactamase_B_2"/>
    <property type="match status" value="1"/>
</dbReference>
<dbReference type="InterPro" id="IPR001279">
    <property type="entry name" value="Metallo-B-lactamas"/>
</dbReference>
<dbReference type="EMBL" id="QEKI01000002">
    <property type="protein sequence ID" value="PVY43066.1"/>
    <property type="molecule type" value="Genomic_DNA"/>
</dbReference>
<evidence type="ECO:0000259" key="1">
    <source>
        <dbReference type="Pfam" id="PF12706"/>
    </source>
</evidence>
<evidence type="ECO:0000313" key="3">
    <source>
        <dbReference type="Proteomes" id="UP000245466"/>
    </source>
</evidence>
<organism evidence="2 3">
    <name type="scientific">Pontibacter virosus</name>
    <dbReference type="NCBI Taxonomy" id="1765052"/>
    <lineage>
        <taxon>Bacteria</taxon>
        <taxon>Pseudomonadati</taxon>
        <taxon>Bacteroidota</taxon>
        <taxon>Cytophagia</taxon>
        <taxon>Cytophagales</taxon>
        <taxon>Hymenobacteraceae</taxon>
        <taxon>Pontibacter</taxon>
    </lineage>
</organism>
<dbReference type="GO" id="GO:0005737">
    <property type="term" value="C:cytoplasm"/>
    <property type="evidence" value="ECO:0007669"/>
    <property type="project" value="TreeGrafter"/>
</dbReference>
<dbReference type="PANTHER" id="PTHR15032">
    <property type="entry name" value="N-ACYL-PHOSPHATIDYLETHANOLAMINE-HYDROLYZING PHOSPHOLIPASE D"/>
    <property type="match status" value="1"/>
</dbReference>